<dbReference type="SUPFAM" id="SSF53448">
    <property type="entry name" value="Nucleotide-diphospho-sugar transferases"/>
    <property type="match status" value="1"/>
</dbReference>
<evidence type="ECO:0000256" key="7">
    <source>
        <dbReference type="HAMAP-Rule" id="MF_00108"/>
    </source>
</evidence>
<dbReference type="FunFam" id="3.90.550.10:FF:000003">
    <property type="entry name" value="2-C-methyl-D-erythritol 4-phosphate cytidylyltransferase"/>
    <property type="match status" value="1"/>
</dbReference>
<dbReference type="PANTHER" id="PTHR32125">
    <property type="entry name" value="2-C-METHYL-D-ERYTHRITOL 4-PHOSPHATE CYTIDYLYLTRANSFERASE, CHLOROPLASTIC"/>
    <property type="match status" value="1"/>
</dbReference>
<evidence type="ECO:0000256" key="4">
    <source>
        <dbReference type="ARBA" id="ARBA00022679"/>
    </source>
</evidence>
<dbReference type="PANTHER" id="PTHR32125:SF4">
    <property type="entry name" value="2-C-METHYL-D-ERYTHRITOL 4-PHOSPHATE CYTIDYLYLTRANSFERASE, CHLOROPLASTIC"/>
    <property type="match status" value="1"/>
</dbReference>
<evidence type="ECO:0000313" key="8">
    <source>
        <dbReference type="EMBL" id="GAJ40408.1"/>
    </source>
</evidence>
<dbReference type="PROSITE" id="PS01295">
    <property type="entry name" value="ISPD"/>
    <property type="match status" value="1"/>
</dbReference>
<dbReference type="InterPro" id="IPR001228">
    <property type="entry name" value="IspD"/>
</dbReference>
<dbReference type="EMBL" id="BAWO01000043">
    <property type="protein sequence ID" value="GAJ40408.1"/>
    <property type="molecule type" value="Genomic_DNA"/>
</dbReference>
<dbReference type="CDD" id="cd02516">
    <property type="entry name" value="CDP-ME_synthetase"/>
    <property type="match status" value="1"/>
</dbReference>
<evidence type="ECO:0000256" key="3">
    <source>
        <dbReference type="ARBA" id="ARBA00009789"/>
    </source>
</evidence>
<evidence type="ECO:0000313" key="9">
    <source>
        <dbReference type="Proteomes" id="UP000023561"/>
    </source>
</evidence>
<dbReference type="EC" id="2.7.7.60" evidence="7"/>
<comment type="function">
    <text evidence="7">Catalyzes the formation of 4-diphosphocytidyl-2-C-methyl-D-erythritol from CTP and 2-C-methyl-D-erythritol 4-phosphate (MEP).</text>
</comment>
<dbReference type="Gene3D" id="3.90.550.10">
    <property type="entry name" value="Spore Coat Polysaccharide Biosynthesis Protein SpsA, Chain A"/>
    <property type="match status" value="1"/>
</dbReference>
<feature type="site" description="Positions MEP for the nucleophilic attack" evidence="7">
    <location>
        <position position="152"/>
    </location>
</feature>
<dbReference type="InterPro" id="IPR034683">
    <property type="entry name" value="IspD/TarI"/>
</dbReference>
<dbReference type="InterPro" id="IPR018294">
    <property type="entry name" value="ISPD_synthase_CS"/>
</dbReference>
<dbReference type="HAMAP" id="MF_00108">
    <property type="entry name" value="IspD"/>
    <property type="match status" value="1"/>
</dbReference>
<accession>A0A023DGR4</accession>
<feature type="site" description="Positions MEP for the nucleophilic attack" evidence="7">
    <location>
        <position position="208"/>
    </location>
</feature>
<dbReference type="NCBIfam" id="TIGR00453">
    <property type="entry name" value="ispD"/>
    <property type="match status" value="1"/>
</dbReference>
<dbReference type="Pfam" id="PF01128">
    <property type="entry name" value="IspD"/>
    <property type="match status" value="1"/>
</dbReference>
<keyword evidence="9" id="KW-1185">Reference proteome</keyword>
<dbReference type="UniPathway" id="UPA00056">
    <property type="reaction ID" value="UER00093"/>
</dbReference>
<protein>
    <recommendedName>
        <fullName evidence="7">2-C-methyl-D-erythritol 4-phosphate cytidylyltransferase</fullName>
        <ecNumber evidence="7">2.7.7.60</ecNumber>
    </recommendedName>
    <alternativeName>
        <fullName evidence="7">4-diphosphocytidyl-2C-methyl-D-erythritol synthase</fullName>
    </alternativeName>
    <alternativeName>
        <fullName evidence="7">MEP cytidylyltransferase</fullName>
        <shortName evidence="7">MCT</shortName>
    </alternativeName>
</protein>
<dbReference type="Proteomes" id="UP000023561">
    <property type="component" value="Unassembled WGS sequence"/>
</dbReference>
<keyword evidence="4 7" id="KW-0808">Transferase</keyword>
<comment type="catalytic activity">
    <reaction evidence="1 7">
        <text>2-C-methyl-D-erythritol 4-phosphate + CTP + H(+) = 4-CDP-2-C-methyl-D-erythritol + diphosphate</text>
        <dbReference type="Rhea" id="RHEA:13429"/>
        <dbReference type="ChEBI" id="CHEBI:15378"/>
        <dbReference type="ChEBI" id="CHEBI:33019"/>
        <dbReference type="ChEBI" id="CHEBI:37563"/>
        <dbReference type="ChEBI" id="CHEBI:57823"/>
        <dbReference type="ChEBI" id="CHEBI:58262"/>
        <dbReference type="EC" id="2.7.7.60"/>
    </reaction>
</comment>
<dbReference type="InterPro" id="IPR029044">
    <property type="entry name" value="Nucleotide-diphossugar_trans"/>
</dbReference>
<comment type="similarity">
    <text evidence="3 7">Belongs to the IspD/TarI cytidylyltransferase family. IspD subfamily.</text>
</comment>
<sequence>MKYEVVIPAAGQGKRMRAGVNKQFIELRHEPLIVRTLKVFDSDEWCDGIIVVINEAERTRFEQLFSRFHLNKIIAVVNGGKERQHSVYNGLKALKNSNIVLIHDGARPFVTVEHIHELVTAANEYGAAVPAVRVKDTIKKVHGQFVKETMERSSLWAVQTPQAFHVSLILQAHEQAKKEGYIGTDDASLVERIGGKVKIVEGDYRNIKLTTPDDLLFAEAILSSRASL</sequence>
<dbReference type="InterPro" id="IPR050088">
    <property type="entry name" value="IspD/TarI_cytidylyltransf_bact"/>
</dbReference>
<dbReference type="GO" id="GO:0019288">
    <property type="term" value="P:isopentenyl diphosphate biosynthetic process, methylerythritol 4-phosphate pathway"/>
    <property type="evidence" value="ECO:0007669"/>
    <property type="project" value="UniProtKB-UniRule"/>
</dbReference>
<proteinExistence type="inferred from homology"/>
<dbReference type="RefSeq" id="WP_042410144.1">
    <property type="nucleotide sequence ID" value="NZ_BAWO01000043.1"/>
</dbReference>
<organism evidence="8 9">
    <name type="scientific">Parageobacillus caldoxylosilyticus NBRC 107762</name>
    <dbReference type="NCBI Taxonomy" id="1220594"/>
    <lineage>
        <taxon>Bacteria</taxon>
        <taxon>Bacillati</taxon>
        <taxon>Bacillota</taxon>
        <taxon>Bacilli</taxon>
        <taxon>Bacillales</taxon>
        <taxon>Anoxybacillaceae</taxon>
        <taxon>Saccharococcus</taxon>
    </lineage>
</organism>
<keyword evidence="6 7" id="KW-0414">Isoprene biosynthesis</keyword>
<evidence type="ECO:0000256" key="1">
    <source>
        <dbReference type="ARBA" id="ARBA00001282"/>
    </source>
</evidence>
<reference evidence="8 9" key="1">
    <citation type="submission" date="2014-04" db="EMBL/GenBank/DDBJ databases">
        <title>Whole genome shotgun sequence of Geobacillus caldoxylosilyticus NBRC 107762.</title>
        <authorList>
            <person name="Hosoyama A."/>
            <person name="Hosoyama Y."/>
            <person name="Katano-Makiyama Y."/>
            <person name="Tsuchikane K."/>
            <person name="Ohji S."/>
            <person name="Ichikawa N."/>
            <person name="Yamazoe A."/>
            <person name="Fujita N."/>
        </authorList>
    </citation>
    <scope>NUCLEOTIDE SEQUENCE [LARGE SCALE GENOMIC DNA]</scope>
    <source>
        <strain evidence="8 9">NBRC 107762</strain>
    </source>
</reference>
<gene>
    <name evidence="7 8" type="primary">ispD</name>
    <name evidence="8" type="ORF">GCA01S_043_00640</name>
</gene>
<keyword evidence="5 7" id="KW-0548">Nucleotidyltransferase</keyword>
<evidence type="ECO:0000256" key="6">
    <source>
        <dbReference type="ARBA" id="ARBA00023229"/>
    </source>
</evidence>
<dbReference type="AlphaFoldDB" id="A0A023DGR4"/>
<evidence type="ECO:0000256" key="2">
    <source>
        <dbReference type="ARBA" id="ARBA00004787"/>
    </source>
</evidence>
<dbReference type="OrthoDB" id="9806837at2"/>
<feature type="site" description="Transition state stabilizer" evidence="7">
    <location>
        <position position="22"/>
    </location>
</feature>
<dbReference type="GeneID" id="301192776"/>
<comment type="caution">
    <text evidence="8">The sequence shown here is derived from an EMBL/GenBank/DDBJ whole genome shotgun (WGS) entry which is preliminary data.</text>
</comment>
<name>A0A023DGR4_9BACL</name>
<dbReference type="GO" id="GO:0050518">
    <property type="term" value="F:2-C-methyl-D-erythritol 4-phosphate cytidylyltransferase activity"/>
    <property type="evidence" value="ECO:0007669"/>
    <property type="project" value="UniProtKB-UniRule"/>
</dbReference>
<evidence type="ECO:0000256" key="5">
    <source>
        <dbReference type="ARBA" id="ARBA00022695"/>
    </source>
</evidence>
<feature type="site" description="Transition state stabilizer" evidence="7">
    <location>
        <position position="15"/>
    </location>
</feature>
<comment type="pathway">
    <text evidence="2 7">Isoprenoid biosynthesis; isopentenyl diphosphate biosynthesis via DXP pathway; isopentenyl diphosphate from 1-deoxy-D-xylulose 5-phosphate: step 2/6.</text>
</comment>